<evidence type="ECO:0000313" key="2">
    <source>
        <dbReference type="EMBL" id="MED1204133.1"/>
    </source>
</evidence>
<accession>A0ABU6MKF9</accession>
<organism evidence="2 3">
    <name type="scientific">Heyndrickxia acidicola</name>
    <dbReference type="NCBI Taxonomy" id="209389"/>
    <lineage>
        <taxon>Bacteria</taxon>
        <taxon>Bacillati</taxon>
        <taxon>Bacillota</taxon>
        <taxon>Bacilli</taxon>
        <taxon>Bacillales</taxon>
        <taxon>Bacillaceae</taxon>
        <taxon>Heyndrickxia</taxon>
    </lineage>
</organism>
<keyword evidence="1" id="KW-1133">Transmembrane helix</keyword>
<dbReference type="EMBL" id="JARMAB010000020">
    <property type="protein sequence ID" value="MED1204133.1"/>
    <property type="molecule type" value="Genomic_DNA"/>
</dbReference>
<protein>
    <submittedName>
        <fullName evidence="2">Uncharacterized protein</fullName>
    </submittedName>
</protein>
<dbReference type="RefSeq" id="WP_066263930.1">
    <property type="nucleotide sequence ID" value="NZ_JARMAB010000020.1"/>
</dbReference>
<keyword evidence="3" id="KW-1185">Reference proteome</keyword>
<keyword evidence="1" id="KW-0812">Transmembrane</keyword>
<name>A0ABU6MKF9_9BACI</name>
<dbReference type="Proteomes" id="UP001341444">
    <property type="component" value="Unassembled WGS sequence"/>
</dbReference>
<sequence length="78" mass="9234">MDKLEKVLKWVLAHINVLILLVFIELNLDTIAVLYTVFKHDTLYIQLNGLTWAMSFLTWTSLRVLRFKYNAGHLHFDD</sequence>
<feature type="transmembrane region" description="Helical" evidence="1">
    <location>
        <begin position="44"/>
        <end position="65"/>
    </location>
</feature>
<evidence type="ECO:0000313" key="3">
    <source>
        <dbReference type="Proteomes" id="UP001341444"/>
    </source>
</evidence>
<comment type="caution">
    <text evidence="2">The sequence shown here is derived from an EMBL/GenBank/DDBJ whole genome shotgun (WGS) entry which is preliminary data.</text>
</comment>
<evidence type="ECO:0000256" key="1">
    <source>
        <dbReference type="SAM" id="Phobius"/>
    </source>
</evidence>
<gene>
    <name evidence="2" type="ORF">P4T90_13830</name>
</gene>
<reference evidence="2 3" key="1">
    <citation type="submission" date="2023-03" db="EMBL/GenBank/DDBJ databases">
        <title>Bacillus Genome Sequencing.</title>
        <authorList>
            <person name="Dunlap C."/>
        </authorList>
    </citation>
    <scope>NUCLEOTIDE SEQUENCE [LARGE SCALE GENOMIC DNA]</scope>
    <source>
        <strain evidence="2 3">B-23453</strain>
    </source>
</reference>
<keyword evidence="1" id="KW-0472">Membrane</keyword>
<proteinExistence type="predicted"/>
<feature type="transmembrane region" description="Helical" evidence="1">
    <location>
        <begin position="7"/>
        <end position="24"/>
    </location>
</feature>